<protein>
    <submittedName>
        <fullName evidence="2">DNA-directed RNA polymerase subunit beta</fullName>
    </submittedName>
</protein>
<keyword evidence="2" id="KW-0804">Transcription</keyword>
<organism evidence="2">
    <name type="scientific">Lygus hesperus</name>
    <name type="common">Western plant bug</name>
    <dbReference type="NCBI Taxonomy" id="30085"/>
    <lineage>
        <taxon>Eukaryota</taxon>
        <taxon>Metazoa</taxon>
        <taxon>Ecdysozoa</taxon>
        <taxon>Arthropoda</taxon>
        <taxon>Hexapoda</taxon>
        <taxon>Insecta</taxon>
        <taxon>Pterygota</taxon>
        <taxon>Neoptera</taxon>
        <taxon>Paraneoptera</taxon>
        <taxon>Hemiptera</taxon>
        <taxon>Heteroptera</taxon>
        <taxon>Panheteroptera</taxon>
        <taxon>Cimicomorpha</taxon>
        <taxon>Miridae</taxon>
        <taxon>Mirini</taxon>
        <taxon>Lygus</taxon>
    </lineage>
</organism>
<keyword evidence="2" id="KW-0240">DNA-directed RNA polymerase</keyword>
<dbReference type="GO" id="GO:0000428">
    <property type="term" value="C:DNA-directed RNA polymerase complex"/>
    <property type="evidence" value="ECO:0007669"/>
    <property type="project" value="UniProtKB-KW"/>
</dbReference>
<dbReference type="AlphaFoldDB" id="A0A0A9X263"/>
<proteinExistence type="predicted"/>
<dbReference type="EMBL" id="GDHC01010972">
    <property type="protein sequence ID" value="JAQ07657.1"/>
    <property type="molecule type" value="Transcribed_RNA"/>
</dbReference>
<gene>
    <name evidence="2" type="primary">rpoC1_4</name>
    <name evidence="1" type="synonym">rpoC1_0</name>
    <name evidence="2" type="ORF">CM83_20317</name>
    <name evidence="1" type="ORF">CM83_20325</name>
    <name evidence="3" type="ORF">g.14361</name>
</gene>
<evidence type="ECO:0000313" key="1">
    <source>
        <dbReference type="EMBL" id="JAG14814.1"/>
    </source>
</evidence>
<name>A0A0A9X263_LYGHE</name>
<reference evidence="2" key="2">
    <citation type="submission" date="2014-07" db="EMBL/GenBank/DDBJ databases">
        <authorList>
            <person name="Hull J."/>
        </authorList>
    </citation>
    <scope>NUCLEOTIDE SEQUENCE</scope>
</reference>
<dbReference type="EMBL" id="GBHO01028787">
    <property type="protein sequence ID" value="JAG14817.1"/>
    <property type="molecule type" value="Transcribed_RNA"/>
</dbReference>
<sequence>MSQVDALITTMAHRVPGSIHHRLHCSTCSIVLYYLPHSDMGVESSAHWSIVGNQFPQTCATLAVLTVWCLQLCIAYAHSTEFTALVHTVEVAPSHAVPLEECVIDVPALQSTALELLLDTALLLGDITLRLCLLWWRLPNSSNDRCTILYNTIHTLYALLQLRITQLFDIPSLPCSDTCGTEPLGGITTDFPCQLDHPWNLANPRWRLPGSVKGQTSYNVDATKSTQRTLVGADSRLLRYLLGEGVHYTACLAYTHVLESELVECVPPAYVQCLHELLHRSECHVLGLNTSQLAWLAYLHRLTCILQSSRGGQCLQNVFTEATASATMRVASHHLTQYTVLASHAPTTLTGYPTQTRFQPTETVLCCLENNLERQLTILQLSGTVLPPWASLHP</sequence>
<reference evidence="3" key="3">
    <citation type="journal article" date="2016" name="Gigascience">
        <title>De novo construction of an expanded transcriptome assembly for the western tarnished plant bug, Lygus hesperus.</title>
        <authorList>
            <person name="Tassone E.E."/>
            <person name="Geib S.M."/>
            <person name="Hall B."/>
            <person name="Fabrick J.A."/>
            <person name="Brent C.S."/>
            <person name="Hull J.J."/>
        </authorList>
    </citation>
    <scope>NUCLEOTIDE SEQUENCE</scope>
</reference>
<evidence type="ECO:0000313" key="2">
    <source>
        <dbReference type="EMBL" id="JAG14817.1"/>
    </source>
</evidence>
<reference evidence="2" key="1">
    <citation type="journal article" date="2014" name="PLoS ONE">
        <title>Transcriptome-Based Identification of ABC Transporters in the Western Tarnished Plant Bug Lygus hesperus.</title>
        <authorList>
            <person name="Hull J.J."/>
            <person name="Chaney K."/>
            <person name="Geib S.M."/>
            <person name="Fabrick J.A."/>
            <person name="Brent C.S."/>
            <person name="Walsh D."/>
            <person name="Lavine L.C."/>
        </authorList>
    </citation>
    <scope>NUCLEOTIDE SEQUENCE</scope>
</reference>
<dbReference type="EMBL" id="GBHO01028790">
    <property type="protein sequence ID" value="JAG14814.1"/>
    <property type="molecule type" value="Transcribed_RNA"/>
</dbReference>
<accession>A0A0A9X263</accession>
<evidence type="ECO:0000313" key="3">
    <source>
        <dbReference type="EMBL" id="JAQ07657.1"/>
    </source>
</evidence>